<protein>
    <recommendedName>
        <fullName evidence="5">Cysteine-rich transmembrane domain-containing protein</fullName>
    </recommendedName>
</protein>
<accession>V4VHQ6</accession>
<dbReference type="AlphaFoldDB" id="V4VHQ6"/>
<evidence type="ECO:0000313" key="6">
    <source>
        <dbReference type="EMBL" id="ESR52124.1"/>
    </source>
</evidence>
<reference evidence="6 7" key="1">
    <citation type="submission" date="2013-10" db="EMBL/GenBank/DDBJ databases">
        <authorList>
            <consortium name="International Citrus Genome Consortium"/>
            <person name="Jenkins J."/>
            <person name="Schmutz J."/>
            <person name="Prochnik S."/>
            <person name="Rokhsar D."/>
            <person name="Gmitter F."/>
            <person name="Ollitrault P."/>
            <person name="Machado M."/>
            <person name="Talon M."/>
            <person name="Wincker P."/>
            <person name="Jaillon O."/>
            <person name="Morgante M."/>
        </authorList>
    </citation>
    <scope>NUCLEOTIDE SEQUENCE</scope>
    <source>
        <strain evidence="7">cv. Clemenules</strain>
    </source>
</reference>
<dbReference type="KEGG" id="cic:CICLE_v10033235mg"/>
<feature type="compositionally biased region" description="Basic and acidic residues" evidence="4">
    <location>
        <begin position="16"/>
        <end position="25"/>
    </location>
</feature>
<proteinExistence type="inferred from homology"/>
<comment type="subcellular location">
    <subcellularLocation>
        <location evidence="1">Membrane</location>
    </subcellularLocation>
</comment>
<name>V4VHQ6_CITCL</name>
<evidence type="ECO:0000256" key="2">
    <source>
        <dbReference type="ARBA" id="ARBA00009444"/>
    </source>
</evidence>
<evidence type="ECO:0000259" key="5">
    <source>
        <dbReference type="Pfam" id="PF12734"/>
    </source>
</evidence>
<dbReference type="OMA" id="CWICDAC"/>
<evidence type="ECO:0000313" key="7">
    <source>
        <dbReference type="Proteomes" id="UP000030687"/>
    </source>
</evidence>
<dbReference type="GO" id="GO:0016020">
    <property type="term" value="C:membrane"/>
    <property type="evidence" value="ECO:0007669"/>
    <property type="project" value="UniProtKB-SubCell"/>
</dbReference>
<dbReference type="Proteomes" id="UP000030687">
    <property type="component" value="Unassembled WGS sequence"/>
</dbReference>
<keyword evidence="7" id="KW-1185">Reference proteome</keyword>
<gene>
    <name evidence="6" type="ORF">CICLE_v10033235mg</name>
</gene>
<evidence type="ECO:0000256" key="3">
    <source>
        <dbReference type="ARBA" id="ARBA00023136"/>
    </source>
</evidence>
<organism evidence="6 7">
    <name type="scientific">Citrus clementina</name>
    <name type="common">Clementine</name>
    <name type="synonym">Citrus deliciosa x Citrus sinensis</name>
    <dbReference type="NCBI Taxonomy" id="85681"/>
    <lineage>
        <taxon>Eukaryota</taxon>
        <taxon>Viridiplantae</taxon>
        <taxon>Streptophyta</taxon>
        <taxon>Embryophyta</taxon>
        <taxon>Tracheophyta</taxon>
        <taxon>Spermatophyta</taxon>
        <taxon>Magnoliopsida</taxon>
        <taxon>eudicotyledons</taxon>
        <taxon>Gunneridae</taxon>
        <taxon>Pentapetalae</taxon>
        <taxon>rosids</taxon>
        <taxon>malvids</taxon>
        <taxon>Sapindales</taxon>
        <taxon>Rutaceae</taxon>
        <taxon>Aurantioideae</taxon>
        <taxon>Citrus</taxon>
    </lineage>
</organism>
<sequence>MSSQVPRSADKSQPMMDHEHEEAQRKGGKRKCSMCARGFARTKKKGNDRSFIEGCLFALCCCWICDACFDVTVVAG</sequence>
<dbReference type="Gramene" id="ESR52124">
    <property type="protein sequence ID" value="ESR52124"/>
    <property type="gene ID" value="CICLE_v10033235mg"/>
</dbReference>
<feature type="domain" description="Cysteine-rich transmembrane" evidence="5">
    <location>
        <begin position="41"/>
        <end position="69"/>
    </location>
</feature>
<dbReference type="Pfam" id="PF12734">
    <property type="entry name" value="CYSTM"/>
    <property type="match status" value="1"/>
</dbReference>
<evidence type="ECO:0000256" key="4">
    <source>
        <dbReference type="SAM" id="MobiDB-lite"/>
    </source>
</evidence>
<feature type="region of interest" description="Disordered" evidence="4">
    <location>
        <begin position="1"/>
        <end position="30"/>
    </location>
</feature>
<dbReference type="EMBL" id="KI536726">
    <property type="protein sequence ID" value="ESR52124.1"/>
    <property type="molecule type" value="Genomic_DNA"/>
</dbReference>
<dbReference type="InterPro" id="IPR028144">
    <property type="entry name" value="CYSTM_dom"/>
</dbReference>
<evidence type="ECO:0000256" key="1">
    <source>
        <dbReference type="ARBA" id="ARBA00004370"/>
    </source>
</evidence>
<dbReference type="OrthoDB" id="1743503at2759"/>
<comment type="similarity">
    <text evidence="2">Belongs to the CYSTM1 family.</text>
</comment>
<dbReference type="eggNOG" id="ENOG502T2SK">
    <property type="taxonomic scope" value="Eukaryota"/>
</dbReference>
<dbReference type="InParanoid" id="V4VHQ6"/>
<keyword evidence="3" id="KW-0472">Membrane</keyword>